<dbReference type="PROSITE" id="PS50097">
    <property type="entry name" value="BTB"/>
    <property type="match status" value="1"/>
</dbReference>
<dbReference type="SUPFAM" id="SSF54695">
    <property type="entry name" value="POZ domain"/>
    <property type="match status" value="1"/>
</dbReference>
<dbReference type="InterPro" id="IPR011333">
    <property type="entry name" value="SKP1/BTB/POZ_sf"/>
</dbReference>
<gene>
    <name evidence="2" type="ORF">M0812_04634</name>
</gene>
<comment type="caution">
    <text evidence="2">The sequence shown here is derived from an EMBL/GenBank/DDBJ whole genome shotgun (WGS) entry which is preliminary data.</text>
</comment>
<dbReference type="Pfam" id="PF00651">
    <property type="entry name" value="BTB"/>
    <property type="match status" value="1"/>
</dbReference>
<reference evidence="2" key="1">
    <citation type="submission" date="2022-08" db="EMBL/GenBank/DDBJ databases">
        <title>Novel sulphate-reducing endosymbionts in the free-living metamonad Anaeramoeba.</title>
        <authorList>
            <person name="Jerlstrom-Hultqvist J."/>
            <person name="Cepicka I."/>
            <person name="Gallot-Lavallee L."/>
            <person name="Salas-Leiva D."/>
            <person name="Curtis B.A."/>
            <person name="Zahonova K."/>
            <person name="Pipaliya S."/>
            <person name="Dacks J."/>
            <person name="Roger A.J."/>
        </authorList>
    </citation>
    <scope>NUCLEOTIDE SEQUENCE</scope>
    <source>
        <strain evidence="2">Busselton2</strain>
    </source>
</reference>
<dbReference type="AlphaFoldDB" id="A0AAV8AHG3"/>
<protein>
    <recommendedName>
        <fullName evidence="1">BTB domain-containing protein</fullName>
    </recommendedName>
</protein>
<dbReference type="CDD" id="cd18186">
    <property type="entry name" value="BTB_POZ_ZBTB_KLHL-like"/>
    <property type="match status" value="1"/>
</dbReference>
<evidence type="ECO:0000259" key="1">
    <source>
        <dbReference type="PROSITE" id="PS50097"/>
    </source>
</evidence>
<sequence length="229" mass="27299">MYRRKPIDYVWGDSINKENITQMFQITFEGLKDDFIQFYKSKEFTDFEINEIPVHKELIELRTGLTAEFVKQKCEYFNKPDIVQFIKWIYTDEIPQKSESFSKLLTLLEIEDFQTRSLENAISDLFFDEKGKDFEILFENGSIPVHKLILQCRTGLFHGMFLSTSGNISKVRDYTKKSIKAVKLLIEYLYLDSLDIFQLNDDIIQDLSDCVDYYQLNPRCNLKYELYYH</sequence>
<name>A0AAV8AHG3_9EUKA</name>
<proteinExistence type="predicted"/>
<evidence type="ECO:0000313" key="2">
    <source>
        <dbReference type="EMBL" id="KAJ3452856.1"/>
    </source>
</evidence>
<evidence type="ECO:0000313" key="3">
    <source>
        <dbReference type="Proteomes" id="UP001146793"/>
    </source>
</evidence>
<feature type="domain" description="BTB" evidence="1">
    <location>
        <begin position="132"/>
        <end position="198"/>
    </location>
</feature>
<dbReference type="Proteomes" id="UP001146793">
    <property type="component" value="Unassembled WGS sequence"/>
</dbReference>
<accession>A0AAV8AHG3</accession>
<dbReference type="Gene3D" id="3.30.710.10">
    <property type="entry name" value="Potassium Channel Kv1.1, Chain A"/>
    <property type="match status" value="1"/>
</dbReference>
<dbReference type="InterPro" id="IPR000210">
    <property type="entry name" value="BTB/POZ_dom"/>
</dbReference>
<organism evidence="2 3">
    <name type="scientific">Anaeramoeba flamelloides</name>
    <dbReference type="NCBI Taxonomy" id="1746091"/>
    <lineage>
        <taxon>Eukaryota</taxon>
        <taxon>Metamonada</taxon>
        <taxon>Anaeramoebidae</taxon>
        <taxon>Anaeramoeba</taxon>
    </lineage>
</organism>
<dbReference type="EMBL" id="JANTQA010000008">
    <property type="protein sequence ID" value="KAJ3452856.1"/>
    <property type="molecule type" value="Genomic_DNA"/>
</dbReference>